<dbReference type="InterPro" id="IPR036388">
    <property type="entry name" value="WH-like_DNA-bd_sf"/>
</dbReference>
<name>A0A285V535_9HYPH</name>
<keyword evidence="2" id="KW-0805">Transcription regulation</keyword>
<evidence type="ECO:0000259" key="6">
    <source>
        <dbReference type="Pfam" id="PF08281"/>
    </source>
</evidence>
<evidence type="ECO:0000313" key="7">
    <source>
        <dbReference type="EMBL" id="SOC48126.1"/>
    </source>
</evidence>
<feature type="domain" description="RNA polymerase sigma-70 region 2" evidence="5">
    <location>
        <begin position="24"/>
        <end position="89"/>
    </location>
</feature>
<dbReference type="InterPro" id="IPR013249">
    <property type="entry name" value="RNA_pol_sigma70_r4_t2"/>
</dbReference>
<accession>A0A285V535</accession>
<evidence type="ECO:0000256" key="4">
    <source>
        <dbReference type="ARBA" id="ARBA00023163"/>
    </source>
</evidence>
<keyword evidence="4" id="KW-0804">Transcription</keyword>
<dbReference type="GO" id="GO:0003677">
    <property type="term" value="F:DNA binding"/>
    <property type="evidence" value="ECO:0007669"/>
    <property type="project" value="InterPro"/>
</dbReference>
<dbReference type="Proteomes" id="UP000219167">
    <property type="component" value="Unassembled WGS sequence"/>
</dbReference>
<dbReference type="AlphaFoldDB" id="A0A285V535"/>
<organism evidence="7 8">
    <name type="scientific">Rhizobium subbaraonis</name>
    <dbReference type="NCBI Taxonomy" id="908946"/>
    <lineage>
        <taxon>Bacteria</taxon>
        <taxon>Pseudomonadati</taxon>
        <taxon>Pseudomonadota</taxon>
        <taxon>Alphaproteobacteria</taxon>
        <taxon>Hyphomicrobiales</taxon>
        <taxon>Rhizobiaceae</taxon>
        <taxon>Rhizobium/Agrobacterium group</taxon>
        <taxon>Rhizobium</taxon>
    </lineage>
</organism>
<gene>
    <name evidence="7" type="ORF">SAMN05892877_13920</name>
</gene>
<dbReference type="EMBL" id="OBQD01000039">
    <property type="protein sequence ID" value="SOC48126.1"/>
    <property type="molecule type" value="Genomic_DNA"/>
</dbReference>
<feature type="domain" description="RNA polymerase sigma factor 70 region 4 type 2" evidence="6">
    <location>
        <begin position="123"/>
        <end position="174"/>
    </location>
</feature>
<dbReference type="OrthoDB" id="9794372at2"/>
<keyword evidence="8" id="KW-1185">Reference proteome</keyword>
<evidence type="ECO:0000256" key="3">
    <source>
        <dbReference type="ARBA" id="ARBA00023082"/>
    </source>
</evidence>
<reference evidence="7 8" key="1">
    <citation type="submission" date="2017-08" db="EMBL/GenBank/DDBJ databases">
        <authorList>
            <person name="de Groot N.N."/>
        </authorList>
    </citation>
    <scope>NUCLEOTIDE SEQUENCE [LARGE SCALE GENOMIC DNA]</scope>
    <source>
        <strain evidence="7 8">JC85</strain>
    </source>
</reference>
<dbReference type="InterPro" id="IPR039425">
    <property type="entry name" value="RNA_pol_sigma-70-like"/>
</dbReference>
<dbReference type="Pfam" id="PF04542">
    <property type="entry name" value="Sigma70_r2"/>
    <property type="match status" value="1"/>
</dbReference>
<sequence>MSSSSSPVVWDGVDSNDLLNRAMELHYADITRAVRRRGHPRSTARDIVHDLYVKLAVKPDVLQNKRSIKAFLCRAAINLGIDRQRRESREARLFSGSEREALSVASVGPAPDMALEIEARVAILREAIAELPERRRAVFVLHRLHHLTPDQICVKLNISRNMVDRHLRRALTHCLDRLLQVE</sequence>
<dbReference type="SUPFAM" id="SSF88659">
    <property type="entry name" value="Sigma3 and sigma4 domains of RNA polymerase sigma factors"/>
    <property type="match status" value="1"/>
</dbReference>
<dbReference type="GO" id="GO:0006352">
    <property type="term" value="P:DNA-templated transcription initiation"/>
    <property type="evidence" value="ECO:0007669"/>
    <property type="project" value="InterPro"/>
</dbReference>
<dbReference type="PANTHER" id="PTHR43133">
    <property type="entry name" value="RNA POLYMERASE ECF-TYPE SIGMA FACTO"/>
    <property type="match status" value="1"/>
</dbReference>
<evidence type="ECO:0000256" key="1">
    <source>
        <dbReference type="ARBA" id="ARBA00010641"/>
    </source>
</evidence>
<dbReference type="InterPro" id="IPR014284">
    <property type="entry name" value="RNA_pol_sigma-70_dom"/>
</dbReference>
<dbReference type="Gene3D" id="1.10.1740.10">
    <property type="match status" value="1"/>
</dbReference>
<keyword evidence="3" id="KW-0731">Sigma factor</keyword>
<dbReference type="RefSeq" id="WP_097143268.1">
    <property type="nucleotide sequence ID" value="NZ_OBQD01000039.1"/>
</dbReference>
<dbReference type="Gene3D" id="1.10.10.10">
    <property type="entry name" value="Winged helix-like DNA-binding domain superfamily/Winged helix DNA-binding domain"/>
    <property type="match status" value="1"/>
</dbReference>
<dbReference type="Pfam" id="PF08281">
    <property type="entry name" value="Sigma70_r4_2"/>
    <property type="match status" value="1"/>
</dbReference>
<evidence type="ECO:0000256" key="2">
    <source>
        <dbReference type="ARBA" id="ARBA00023015"/>
    </source>
</evidence>
<dbReference type="PANTHER" id="PTHR43133:SF63">
    <property type="entry name" value="RNA POLYMERASE SIGMA FACTOR FECI-RELATED"/>
    <property type="match status" value="1"/>
</dbReference>
<dbReference type="InterPro" id="IPR013325">
    <property type="entry name" value="RNA_pol_sigma_r2"/>
</dbReference>
<dbReference type="NCBIfam" id="TIGR02937">
    <property type="entry name" value="sigma70-ECF"/>
    <property type="match status" value="1"/>
</dbReference>
<proteinExistence type="inferred from homology"/>
<evidence type="ECO:0000259" key="5">
    <source>
        <dbReference type="Pfam" id="PF04542"/>
    </source>
</evidence>
<dbReference type="GO" id="GO:0016987">
    <property type="term" value="F:sigma factor activity"/>
    <property type="evidence" value="ECO:0007669"/>
    <property type="project" value="UniProtKB-KW"/>
</dbReference>
<protein>
    <submittedName>
        <fullName evidence="7">RNA polymerase sigma-70 factor</fullName>
    </submittedName>
</protein>
<comment type="similarity">
    <text evidence="1">Belongs to the sigma-70 factor family. ECF subfamily.</text>
</comment>
<dbReference type="InterPro" id="IPR007627">
    <property type="entry name" value="RNA_pol_sigma70_r2"/>
</dbReference>
<evidence type="ECO:0000313" key="8">
    <source>
        <dbReference type="Proteomes" id="UP000219167"/>
    </source>
</evidence>
<dbReference type="InterPro" id="IPR013324">
    <property type="entry name" value="RNA_pol_sigma_r3/r4-like"/>
</dbReference>
<dbReference type="SUPFAM" id="SSF88946">
    <property type="entry name" value="Sigma2 domain of RNA polymerase sigma factors"/>
    <property type="match status" value="1"/>
</dbReference>